<accession>A0ACC1P8M2</accession>
<dbReference type="EMBL" id="JANSHE010003051">
    <property type="protein sequence ID" value="KAJ2987962.1"/>
    <property type="molecule type" value="Genomic_DNA"/>
</dbReference>
<protein>
    <submittedName>
        <fullName evidence="1">Uncharacterized protein</fullName>
    </submittedName>
</protein>
<dbReference type="Proteomes" id="UP001144978">
    <property type="component" value="Unassembled WGS sequence"/>
</dbReference>
<gene>
    <name evidence="1" type="ORF">NUW54_g9270</name>
</gene>
<sequence length="205" mass="23021">MTTLPLPVPVPVLSRITPPSVSHSQQPVLTARHVSPPPCRHLTTDVATMNEEEESLRAARARDRIGECYIGGKSTPHSIHTVSFQPRGVAYNEDRVVMDKWDVYGQPWLFLAVFDGHLGAATADYASTALPAAIRKKLHALDAVRDGHDRLETLLQLRRNDGLDGRLLLEDEAGEERDDFFRLVCGQRILEDELREDELVRRVDL</sequence>
<name>A0ACC1P8M2_9APHY</name>
<evidence type="ECO:0000313" key="1">
    <source>
        <dbReference type="EMBL" id="KAJ2987962.1"/>
    </source>
</evidence>
<reference evidence="1" key="1">
    <citation type="submission" date="2022-08" db="EMBL/GenBank/DDBJ databases">
        <title>Genome Sequence of Pycnoporus sanguineus.</title>
        <authorList>
            <person name="Buettner E."/>
        </authorList>
    </citation>
    <scope>NUCLEOTIDE SEQUENCE</scope>
    <source>
        <strain evidence="1">CG-C14</strain>
    </source>
</reference>
<evidence type="ECO:0000313" key="2">
    <source>
        <dbReference type="Proteomes" id="UP001144978"/>
    </source>
</evidence>
<organism evidence="1 2">
    <name type="scientific">Trametes sanguinea</name>
    <dbReference type="NCBI Taxonomy" id="158606"/>
    <lineage>
        <taxon>Eukaryota</taxon>
        <taxon>Fungi</taxon>
        <taxon>Dikarya</taxon>
        <taxon>Basidiomycota</taxon>
        <taxon>Agaricomycotina</taxon>
        <taxon>Agaricomycetes</taxon>
        <taxon>Polyporales</taxon>
        <taxon>Polyporaceae</taxon>
        <taxon>Trametes</taxon>
    </lineage>
</organism>
<comment type="caution">
    <text evidence="1">The sequence shown here is derived from an EMBL/GenBank/DDBJ whole genome shotgun (WGS) entry which is preliminary data.</text>
</comment>
<keyword evidence="2" id="KW-1185">Reference proteome</keyword>
<proteinExistence type="predicted"/>